<gene>
    <name evidence="1" type="ORF">MRATA1EN22A_LOCUS13435</name>
</gene>
<dbReference type="Proteomes" id="UP001162501">
    <property type="component" value="Chromosome 23"/>
</dbReference>
<reference evidence="1" key="1">
    <citation type="submission" date="2023-05" db="EMBL/GenBank/DDBJ databases">
        <authorList>
            <consortium name="ELIXIR-Norway"/>
        </authorList>
    </citation>
    <scope>NUCLEOTIDE SEQUENCE</scope>
</reference>
<proteinExistence type="predicted"/>
<evidence type="ECO:0000313" key="2">
    <source>
        <dbReference type="Proteomes" id="UP001162501"/>
    </source>
</evidence>
<dbReference type="EMBL" id="OX596107">
    <property type="protein sequence ID" value="CAN0192396.1"/>
    <property type="molecule type" value="Genomic_DNA"/>
</dbReference>
<accession>A0AC59Z325</accession>
<protein>
    <submittedName>
        <fullName evidence="1">Uncharacterized protein</fullName>
    </submittedName>
</protein>
<sequence>MPHYIWCYLCLTPYGTPPNGVLPTPVFLGFPCGSAGKESACNAQDLGLIPGLGRSPGEGKGYPLQYSDLENSMDCIVHGVAKSRTRLSNFHFSLSLHIGT</sequence>
<reference evidence="1" key="2">
    <citation type="submission" date="2025-03" db="EMBL/GenBank/DDBJ databases">
        <authorList>
            <consortium name="ELIXIR-Norway"/>
            <consortium name="Elixir Norway"/>
        </authorList>
    </citation>
    <scope>NUCLEOTIDE SEQUENCE</scope>
</reference>
<organism evidence="1 2">
    <name type="scientific">Rangifer tarandus platyrhynchus</name>
    <name type="common">Svalbard reindeer</name>
    <dbReference type="NCBI Taxonomy" id="3082113"/>
    <lineage>
        <taxon>Eukaryota</taxon>
        <taxon>Metazoa</taxon>
        <taxon>Chordata</taxon>
        <taxon>Craniata</taxon>
        <taxon>Vertebrata</taxon>
        <taxon>Euteleostomi</taxon>
        <taxon>Mammalia</taxon>
        <taxon>Eutheria</taxon>
        <taxon>Laurasiatheria</taxon>
        <taxon>Artiodactyla</taxon>
        <taxon>Ruminantia</taxon>
        <taxon>Pecora</taxon>
        <taxon>Cervidae</taxon>
        <taxon>Odocoileinae</taxon>
        <taxon>Rangifer</taxon>
    </lineage>
</organism>
<name>A0AC59Z325_RANTA</name>
<evidence type="ECO:0000313" key="1">
    <source>
        <dbReference type="EMBL" id="CAN0192396.1"/>
    </source>
</evidence>